<dbReference type="GO" id="GO:0005737">
    <property type="term" value="C:cytoplasm"/>
    <property type="evidence" value="ECO:0007669"/>
    <property type="project" value="UniProtKB-SubCell"/>
</dbReference>
<dbReference type="HAMAP" id="MF_01539">
    <property type="entry name" value="TmcAL"/>
    <property type="match status" value="1"/>
</dbReference>
<dbReference type="Proteomes" id="UP000515928">
    <property type="component" value="Chromosome"/>
</dbReference>
<keyword evidence="4" id="KW-1185">Reference proteome</keyword>
<dbReference type="EMBL" id="CP060715">
    <property type="protein sequence ID" value="QNN60212.1"/>
    <property type="molecule type" value="Genomic_DNA"/>
</dbReference>
<keyword evidence="2" id="KW-0067">ATP-binding</keyword>
<dbReference type="GO" id="GO:0016740">
    <property type="term" value="F:transferase activity"/>
    <property type="evidence" value="ECO:0007669"/>
    <property type="project" value="UniProtKB-KW"/>
</dbReference>
<dbReference type="PANTHER" id="PTHR37825">
    <property type="entry name" value="TRNA(MET) CYTIDINE ACETATE LIGASE"/>
    <property type="match status" value="1"/>
</dbReference>
<sequence length="358" mass="40888">MENKQKITGIVVEYNPLHNGHIYHIEQARSITQCDVLIAVMSPNFVQRGEPAFINKWTRTQYALEWGVDLVLELPTPYTIQSAETFATQAVNILAMAQIDTLVYGSETGIIANEPERDIDHQKLEAGLSYAKAMSSHQQGPNDILGKYYIKACQKHNITPIAIKRTNSYHSLELDESIASATAIRHQFNLGNDTSGYTPIDLLNNQTHHLNDYETLIKYSLLASNPKDLENISLVSEGIQNLLISNAHLNLEALIESCTSKRYTRSRIQRTLINILLNQSKDIPEIQQFRVLGMREAGQQHLRYLRKQDVSYTTHFKDYQFKDIEYRATSIYSLPYSDAYQKEQLNMEKSAIIRVPNK</sequence>
<dbReference type="Pfam" id="PF05636">
    <property type="entry name" value="HIGH_NTase1"/>
    <property type="match status" value="1"/>
</dbReference>
<feature type="binding site" evidence="2">
    <location>
        <begin position="11"/>
        <end position="24"/>
    </location>
    <ligand>
        <name>ATP</name>
        <dbReference type="ChEBI" id="CHEBI:30616"/>
    </ligand>
</feature>
<organism evidence="3 4">
    <name type="scientific">Erysipelothrix inopinata</name>
    <dbReference type="NCBI Taxonomy" id="225084"/>
    <lineage>
        <taxon>Bacteria</taxon>
        <taxon>Bacillati</taxon>
        <taxon>Bacillota</taxon>
        <taxon>Erysipelotrichia</taxon>
        <taxon>Erysipelotrichales</taxon>
        <taxon>Erysipelotrichaceae</taxon>
        <taxon>Erysipelothrix</taxon>
    </lineage>
</organism>
<feature type="binding site" evidence="2">
    <location>
        <position position="142"/>
    </location>
    <ligand>
        <name>ATP</name>
        <dbReference type="ChEBI" id="CHEBI:30616"/>
    </ligand>
</feature>
<comment type="catalytic activity">
    <reaction evidence="2">
        <text>cytidine(34) in elongator tRNA(Met) + acetate + ATP = N(4)-acetylcytidine(34) in elongator tRNA(Met) + AMP + diphosphate</text>
        <dbReference type="Rhea" id="RHEA:58144"/>
        <dbReference type="Rhea" id="RHEA-COMP:10693"/>
        <dbReference type="Rhea" id="RHEA-COMP:10694"/>
        <dbReference type="ChEBI" id="CHEBI:30089"/>
        <dbReference type="ChEBI" id="CHEBI:30616"/>
        <dbReference type="ChEBI" id="CHEBI:33019"/>
        <dbReference type="ChEBI" id="CHEBI:74900"/>
        <dbReference type="ChEBI" id="CHEBI:82748"/>
        <dbReference type="ChEBI" id="CHEBI:456215"/>
    </reaction>
</comment>
<dbReference type="GO" id="GO:0005524">
    <property type="term" value="F:ATP binding"/>
    <property type="evidence" value="ECO:0007669"/>
    <property type="project" value="UniProtKB-KW"/>
</dbReference>
<gene>
    <name evidence="2" type="primary">tmcAL</name>
    <name evidence="3" type="ORF">H9L01_07515</name>
</gene>
<evidence type="ECO:0000256" key="2">
    <source>
        <dbReference type="HAMAP-Rule" id="MF_01539"/>
    </source>
</evidence>
<evidence type="ECO:0000256" key="1">
    <source>
        <dbReference type="ARBA" id="ARBA00022694"/>
    </source>
</evidence>
<dbReference type="SUPFAM" id="SSF52374">
    <property type="entry name" value="Nucleotidylyl transferase"/>
    <property type="match status" value="1"/>
</dbReference>
<dbReference type="InterPro" id="IPR014729">
    <property type="entry name" value="Rossmann-like_a/b/a_fold"/>
</dbReference>
<comment type="caution">
    <text evidence="2">Lacks conserved residue(s) required for the propagation of feature annotation.</text>
</comment>
<feature type="binding site" evidence="2">
    <location>
        <position position="165"/>
    </location>
    <ligand>
        <name>ATP</name>
        <dbReference type="ChEBI" id="CHEBI:30616"/>
    </ligand>
</feature>
<dbReference type="GO" id="GO:0000049">
    <property type="term" value="F:tRNA binding"/>
    <property type="evidence" value="ECO:0007669"/>
    <property type="project" value="UniProtKB-KW"/>
</dbReference>
<keyword evidence="2" id="KW-0694">RNA-binding</keyword>
<comment type="subcellular location">
    <subcellularLocation>
        <location evidence="2">Cytoplasm</location>
    </subcellularLocation>
</comment>
<keyword evidence="2" id="KW-0820">tRNA-binding</keyword>
<feature type="binding site" evidence="2">
    <location>
        <position position="105"/>
    </location>
    <ligand>
        <name>ATP</name>
        <dbReference type="ChEBI" id="CHEBI:30616"/>
    </ligand>
</feature>
<dbReference type="RefSeq" id="WP_187533344.1">
    <property type="nucleotide sequence ID" value="NZ_CBCSHU010000018.1"/>
</dbReference>
<evidence type="ECO:0000313" key="4">
    <source>
        <dbReference type="Proteomes" id="UP000515928"/>
    </source>
</evidence>
<keyword evidence="3" id="KW-0808">Transferase</keyword>
<dbReference type="GO" id="GO:0016879">
    <property type="term" value="F:ligase activity, forming carbon-nitrogen bonds"/>
    <property type="evidence" value="ECO:0007669"/>
    <property type="project" value="UniProtKB-UniRule"/>
</dbReference>
<proteinExistence type="inferred from homology"/>
<dbReference type="GO" id="GO:0006400">
    <property type="term" value="P:tRNA modification"/>
    <property type="evidence" value="ECO:0007669"/>
    <property type="project" value="UniProtKB-UniRule"/>
</dbReference>
<dbReference type="InterPro" id="IPR008513">
    <property type="entry name" value="tRNA(Met)_cyd_acetate_ligase"/>
</dbReference>
<protein>
    <recommendedName>
        <fullName evidence="2">tRNA(Met) cytidine acetate ligase</fullName>
        <ecNumber evidence="2">6.3.4.-</ecNumber>
    </recommendedName>
</protein>
<comment type="function">
    <text evidence="2">Catalyzes the formation of N(4)-acetylcytidine (ac(4)C) at the wobble position of elongator tRNA(Met), using acetate and ATP as substrates. First activates an acetate ion to form acetyladenylate (Ac-AMP) and then transfers the acetyl group to tRNA to form ac(4)C34.</text>
</comment>
<evidence type="ECO:0000313" key="3">
    <source>
        <dbReference type="EMBL" id="QNN60212.1"/>
    </source>
</evidence>
<keyword evidence="2" id="KW-0436">Ligase</keyword>
<dbReference type="Gene3D" id="3.40.50.620">
    <property type="entry name" value="HUPs"/>
    <property type="match status" value="1"/>
</dbReference>
<keyword evidence="2" id="KW-0547">Nucleotide-binding</keyword>
<comment type="similarity">
    <text evidence="2">Belongs to the TmcAL family.</text>
</comment>
<name>A0A7G9RX87_9FIRM</name>
<keyword evidence="2" id="KW-0963">Cytoplasm</keyword>
<dbReference type="KEGG" id="eio:H9L01_07515"/>
<dbReference type="EC" id="6.3.4.-" evidence="2"/>
<accession>A0A7G9RX87</accession>
<dbReference type="AlphaFoldDB" id="A0A7G9RX87"/>
<dbReference type="PANTHER" id="PTHR37825:SF1">
    <property type="entry name" value="TRNA(MET) CYTIDINE ACETATE LIGASE"/>
    <property type="match status" value="1"/>
</dbReference>
<keyword evidence="1 2" id="KW-0819">tRNA processing</keyword>
<reference evidence="3 4" key="1">
    <citation type="submission" date="2020-08" db="EMBL/GenBank/DDBJ databases">
        <title>Genome sequence of Erysipelothrix inopinata DSM 15511T.</title>
        <authorList>
            <person name="Hyun D.-W."/>
            <person name="Bae J.-W."/>
        </authorList>
    </citation>
    <scope>NUCLEOTIDE SEQUENCE [LARGE SCALE GENOMIC DNA]</scope>
    <source>
        <strain evidence="3 4">DSM 15511</strain>
    </source>
</reference>